<protein>
    <submittedName>
        <fullName evidence="2">Uncharacterized protein</fullName>
    </submittedName>
</protein>
<organism evidence="2 3">
    <name type="scientific">Solanum commersonii</name>
    <name type="common">Commerson's wild potato</name>
    <name type="synonym">Commerson's nightshade</name>
    <dbReference type="NCBI Taxonomy" id="4109"/>
    <lineage>
        <taxon>Eukaryota</taxon>
        <taxon>Viridiplantae</taxon>
        <taxon>Streptophyta</taxon>
        <taxon>Embryophyta</taxon>
        <taxon>Tracheophyta</taxon>
        <taxon>Spermatophyta</taxon>
        <taxon>Magnoliopsida</taxon>
        <taxon>eudicotyledons</taxon>
        <taxon>Gunneridae</taxon>
        <taxon>Pentapetalae</taxon>
        <taxon>asterids</taxon>
        <taxon>lamiids</taxon>
        <taxon>Solanales</taxon>
        <taxon>Solanaceae</taxon>
        <taxon>Solanoideae</taxon>
        <taxon>Solaneae</taxon>
        <taxon>Solanum</taxon>
    </lineage>
</organism>
<feature type="transmembrane region" description="Helical" evidence="1">
    <location>
        <begin position="6"/>
        <end position="24"/>
    </location>
</feature>
<name>A0A9J5WAP3_SOLCO</name>
<keyword evidence="1" id="KW-0812">Transmembrane</keyword>
<evidence type="ECO:0000313" key="3">
    <source>
        <dbReference type="Proteomes" id="UP000824120"/>
    </source>
</evidence>
<sequence length="91" mass="10336">MLEKIFSLASYELYFTYLFFLFSLNGMKRQSPKIELYGKSVPINISKKSNTVVTLVVLLTRSKSSVSTTSTRKNFQTSQASDPLRGCWVVN</sequence>
<keyword evidence="1" id="KW-1133">Transmembrane helix</keyword>
<comment type="caution">
    <text evidence="2">The sequence shown here is derived from an EMBL/GenBank/DDBJ whole genome shotgun (WGS) entry which is preliminary data.</text>
</comment>
<gene>
    <name evidence="2" type="ORF">H5410_062114</name>
</gene>
<dbReference type="EMBL" id="JACXVP010000012">
    <property type="protein sequence ID" value="KAG5572348.1"/>
    <property type="molecule type" value="Genomic_DNA"/>
</dbReference>
<dbReference type="AlphaFoldDB" id="A0A9J5WAP3"/>
<proteinExistence type="predicted"/>
<keyword evidence="1" id="KW-0472">Membrane</keyword>
<reference evidence="2 3" key="1">
    <citation type="submission" date="2020-09" db="EMBL/GenBank/DDBJ databases">
        <title>De no assembly of potato wild relative species, Solanum commersonii.</title>
        <authorList>
            <person name="Cho K."/>
        </authorList>
    </citation>
    <scope>NUCLEOTIDE SEQUENCE [LARGE SCALE GENOMIC DNA]</scope>
    <source>
        <strain evidence="2">LZ3.2</strain>
        <tissue evidence="2">Leaf</tissue>
    </source>
</reference>
<evidence type="ECO:0000313" key="2">
    <source>
        <dbReference type="EMBL" id="KAG5572348.1"/>
    </source>
</evidence>
<evidence type="ECO:0000256" key="1">
    <source>
        <dbReference type="SAM" id="Phobius"/>
    </source>
</evidence>
<accession>A0A9J5WAP3</accession>
<keyword evidence="3" id="KW-1185">Reference proteome</keyword>
<dbReference type="Proteomes" id="UP000824120">
    <property type="component" value="Chromosome 12"/>
</dbReference>